<dbReference type="Proteomes" id="UP000608890">
    <property type="component" value="Unassembled WGS sequence"/>
</dbReference>
<sequence length="118" mass="12822">MTIQVEHTGRKADAPPVVTLRTLDDFRNHPRPLPSWSDEAAWSDPGAVPAILAGEVWDGGWVPSGDYARPEPTRADLVATYGHRDPDRLAASFAPDVDVEVARRYAALDAHAVREVAA</sequence>
<dbReference type="AlphaFoldDB" id="A0A917TMP7"/>
<reference evidence="1" key="2">
    <citation type="submission" date="2020-09" db="EMBL/GenBank/DDBJ databases">
        <authorList>
            <person name="Sun Q."/>
            <person name="Zhou Y."/>
        </authorList>
    </citation>
    <scope>NUCLEOTIDE SEQUENCE</scope>
    <source>
        <strain evidence="1">CGMCC 4.7312</strain>
    </source>
</reference>
<comment type="caution">
    <text evidence="1">The sequence shown here is derived from an EMBL/GenBank/DDBJ whole genome shotgun (WGS) entry which is preliminary data.</text>
</comment>
<evidence type="ECO:0000313" key="1">
    <source>
        <dbReference type="EMBL" id="GGM26553.1"/>
    </source>
</evidence>
<keyword evidence="2" id="KW-1185">Reference proteome</keyword>
<gene>
    <name evidence="1" type="ORF">GCM10011608_09160</name>
</gene>
<dbReference type="RefSeq" id="WP_189040965.1">
    <property type="nucleotide sequence ID" value="NZ_BMNB01000003.1"/>
</dbReference>
<reference evidence="1" key="1">
    <citation type="journal article" date="2014" name="Int. J. Syst. Evol. Microbiol.">
        <title>Complete genome sequence of Corynebacterium casei LMG S-19264T (=DSM 44701T), isolated from a smear-ripened cheese.</title>
        <authorList>
            <consortium name="US DOE Joint Genome Institute (JGI-PGF)"/>
            <person name="Walter F."/>
            <person name="Albersmeier A."/>
            <person name="Kalinowski J."/>
            <person name="Ruckert C."/>
        </authorList>
    </citation>
    <scope>NUCLEOTIDE SEQUENCE</scope>
    <source>
        <strain evidence="1">CGMCC 4.7312</strain>
    </source>
</reference>
<dbReference type="EMBL" id="BMNB01000003">
    <property type="protein sequence ID" value="GGM26553.1"/>
    <property type="molecule type" value="Genomic_DNA"/>
</dbReference>
<organism evidence="1 2">
    <name type="scientific">Micromonospora sonchi</name>
    <dbReference type="NCBI Taxonomy" id="1763543"/>
    <lineage>
        <taxon>Bacteria</taxon>
        <taxon>Bacillati</taxon>
        <taxon>Actinomycetota</taxon>
        <taxon>Actinomycetes</taxon>
        <taxon>Micromonosporales</taxon>
        <taxon>Micromonosporaceae</taxon>
        <taxon>Micromonospora</taxon>
    </lineage>
</organism>
<evidence type="ECO:0000313" key="2">
    <source>
        <dbReference type="Proteomes" id="UP000608890"/>
    </source>
</evidence>
<protein>
    <submittedName>
        <fullName evidence="1">Uncharacterized protein</fullName>
    </submittedName>
</protein>
<accession>A0A917TMP7</accession>
<name>A0A917TMP7_9ACTN</name>
<proteinExistence type="predicted"/>